<reference evidence="1 2" key="1">
    <citation type="submission" date="2022-05" db="EMBL/GenBank/DDBJ databases">
        <authorList>
            <person name="Zhou X."/>
            <person name="Li K."/>
            <person name="Man Y."/>
        </authorList>
    </citation>
    <scope>NUCLEOTIDE SEQUENCE [LARGE SCALE GENOMIC DNA]</scope>
    <source>
        <strain evidence="1 2">MS405</strain>
    </source>
</reference>
<organism evidence="1 2">
    <name type="scientific">Streptomyces durmitorensis</name>
    <dbReference type="NCBI Taxonomy" id="319947"/>
    <lineage>
        <taxon>Bacteria</taxon>
        <taxon>Bacillati</taxon>
        <taxon>Actinomycetota</taxon>
        <taxon>Actinomycetes</taxon>
        <taxon>Kitasatosporales</taxon>
        <taxon>Streptomycetaceae</taxon>
        <taxon>Streptomyces</taxon>
    </lineage>
</organism>
<dbReference type="InterPro" id="IPR015018">
    <property type="entry name" value="DUF1905"/>
</dbReference>
<dbReference type="EMBL" id="CP097289">
    <property type="protein sequence ID" value="UQT54713.1"/>
    <property type="molecule type" value="Genomic_DNA"/>
</dbReference>
<dbReference type="Proteomes" id="UP000829992">
    <property type="component" value="Chromosome"/>
</dbReference>
<name>A0ABY4PLP1_9ACTN</name>
<dbReference type="Gene3D" id="2.40.30.100">
    <property type="entry name" value="AF2212/PG0164-like"/>
    <property type="match status" value="1"/>
</dbReference>
<evidence type="ECO:0000313" key="1">
    <source>
        <dbReference type="EMBL" id="UQT54713.1"/>
    </source>
</evidence>
<dbReference type="InterPro" id="IPR037079">
    <property type="entry name" value="AF2212/PG0164-like_sf"/>
</dbReference>
<protein>
    <submittedName>
        <fullName evidence="1">YdeI/OmpD-associated family protein</fullName>
    </submittedName>
</protein>
<evidence type="ECO:0000313" key="2">
    <source>
        <dbReference type="Proteomes" id="UP000829992"/>
    </source>
</evidence>
<gene>
    <name evidence="1" type="ORF">M4V62_06180</name>
</gene>
<dbReference type="Pfam" id="PF13376">
    <property type="entry name" value="OmdA"/>
    <property type="match status" value="1"/>
</dbReference>
<proteinExistence type="predicted"/>
<dbReference type="RefSeq" id="WP_249586204.1">
    <property type="nucleotide sequence ID" value="NZ_BAAAQL010000043.1"/>
</dbReference>
<keyword evidence="2" id="KW-1185">Reference proteome</keyword>
<dbReference type="SUPFAM" id="SSF141694">
    <property type="entry name" value="AF2212/PG0164-like"/>
    <property type="match status" value="1"/>
</dbReference>
<sequence length="148" mass="16257">MKFRTYVEPPEPMKGLEVPPEVVEALGGGKRPPVIITVNGHTWRSRVAVMRGRCLLGLSKANRLAAGVGPGEEVEVDLELDTEPRVVTEPEDFSRALDADPAARAAYDRLPQGRKRQHVLAVDGAKKPETRARRIESALASLRDEADR</sequence>
<dbReference type="Pfam" id="PF08922">
    <property type="entry name" value="DUF1905"/>
    <property type="match status" value="1"/>
</dbReference>
<accession>A0ABY4PLP1</accession>